<evidence type="ECO:0000313" key="3">
    <source>
        <dbReference type="Proteomes" id="UP000033187"/>
    </source>
</evidence>
<keyword evidence="3" id="KW-1185">Reference proteome</keyword>
<gene>
    <name evidence="2" type="ORF">YBN1229_v1_0282</name>
</gene>
<dbReference type="AlphaFoldDB" id="A0A0D6JA22"/>
<accession>A0A0D6JA22</accession>
<proteinExistence type="predicted"/>
<dbReference type="PANTHER" id="PTHR33608:SF6">
    <property type="entry name" value="BLL2464 PROTEIN"/>
    <property type="match status" value="1"/>
</dbReference>
<evidence type="ECO:0000259" key="1">
    <source>
        <dbReference type="Pfam" id="PF01882"/>
    </source>
</evidence>
<evidence type="ECO:0000313" key="2">
    <source>
        <dbReference type="EMBL" id="CPR15267.1"/>
    </source>
</evidence>
<dbReference type="OrthoDB" id="9794556at2"/>
<dbReference type="Proteomes" id="UP000033187">
    <property type="component" value="Chromosome 1"/>
</dbReference>
<feature type="domain" description="DUF58" evidence="1">
    <location>
        <begin position="64"/>
        <end position="267"/>
    </location>
</feature>
<sequence>MIRFTRQTAATAGSPTFTALEAASHELADRLPDLMIEAQRIAHTVAHGIHGRRRAGPGETFWQFRQYQPNDSTTLIDWRRTASATHVYVREREWEAAHTVWLWPDLSPSMNYSSALAPMTKRDRAVILTLAIAELLVRGGERAGLLGVMPPTASRRASRRIAEAIAVHGHEAALAGGLPPSARLSNFSGLILISDFLDPLDVIAERLKKLGSSHVTGHLIQVLDPSEESLPFTGRMEFVDPEDGEHWIADRAESLRERYQAKLNAHRDGLREITRRLGWSMMVHHTDRPASEPLLNLIMQLQQGAASYRWQTAGVGGAP</sequence>
<dbReference type="KEGG" id="fil:BN1229_v1_0278"/>
<organism evidence="2 3">
    <name type="scientific">Candidatus Filomicrobium marinum</name>
    <dbReference type="NCBI Taxonomy" id="1608628"/>
    <lineage>
        <taxon>Bacteria</taxon>
        <taxon>Pseudomonadati</taxon>
        <taxon>Pseudomonadota</taxon>
        <taxon>Alphaproteobacteria</taxon>
        <taxon>Hyphomicrobiales</taxon>
        <taxon>Hyphomicrobiaceae</taxon>
        <taxon>Filomicrobium</taxon>
    </lineage>
</organism>
<dbReference type="PANTHER" id="PTHR33608">
    <property type="entry name" value="BLL2464 PROTEIN"/>
    <property type="match status" value="1"/>
</dbReference>
<dbReference type="RefSeq" id="WP_046475748.1">
    <property type="nucleotide sequence ID" value="NZ_LN829118.1"/>
</dbReference>
<protein>
    <recommendedName>
        <fullName evidence="1">DUF58 domain-containing protein</fullName>
    </recommendedName>
</protein>
<dbReference type="Pfam" id="PF01882">
    <property type="entry name" value="DUF58"/>
    <property type="match status" value="1"/>
</dbReference>
<dbReference type="InterPro" id="IPR002881">
    <property type="entry name" value="DUF58"/>
</dbReference>
<name>A0A0D6JA22_9HYPH</name>
<reference evidence="3" key="1">
    <citation type="submission" date="2015-02" db="EMBL/GenBank/DDBJ databases">
        <authorList>
            <person name="Chooi Y.-H."/>
        </authorList>
    </citation>
    <scope>NUCLEOTIDE SEQUENCE [LARGE SCALE GENOMIC DNA]</scope>
    <source>
        <strain evidence="3">strain Y</strain>
    </source>
</reference>
<dbReference type="KEGG" id="fiy:BN1229_v1_0282"/>
<dbReference type="EMBL" id="LN829119">
    <property type="protein sequence ID" value="CPR15267.1"/>
    <property type="molecule type" value="Genomic_DNA"/>
</dbReference>